<dbReference type="GO" id="GO:0006083">
    <property type="term" value="P:acetate metabolic process"/>
    <property type="evidence" value="ECO:0007669"/>
    <property type="project" value="TreeGrafter"/>
</dbReference>
<dbReference type="SUPFAM" id="SSF53067">
    <property type="entry name" value="Actin-like ATPase domain"/>
    <property type="match status" value="2"/>
</dbReference>
<dbReference type="UniPathway" id="UPA00340">
    <property type="reaction ID" value="UER00458"/>
</dbReference>
<feature type="binding site" evidence="6">
    <location>
        <position position="16"/>
    </location>
    <ligand>
        <name>Mg(2+)</name>
        <dbReference type="ChEBI" id="CHEBI:18420"/>
    </ligand>
</feature>
<dbReference type="InterPro" id="IPR023865">
    <property type="entry name" value="Aliphatic_acid_kinase_CS"/>
</dbReference>
<comment type="cofactor">
    <cofactor evidence="6">
        <name>Mg(2+)</name>
        <dbReference type="ChEBI" id="CHEBI:18420"/>
    </cofactor>
    <cofactor evidence="6">
        <name>Mn(2+)</name>
        <dbReference type="ChEBI" id="CHEBI:29035"/>
    </cofactor>
    <text evidence="6">Mg(2+). Can also accept Mn(2+).</text>
</comment>
<dbReference type="InterPro" id="IPR000890">
    <property type="entry name" value="Aliphatic_acid_kin_short-chain"/>
</dbReference>
<dbReference type="PRINTS" id="PR00471">
    <property type="entry name" value="ACETATEKNASE"/>
</dbReference>
<comment type="subcellular location">
    <subcellularLocation>
        <location evidence="6">Cytoplasm</location>
    </subcellularLocation>
</comment>
<keyword evidence="6" id="KW-0479">Metal-binding</keyword>
<evidence type="ECO:0000256" key="4">
    <source>
        <dbReference type="ARBA" id="ARBA00022777"/>
    </source>
</evidence>
<dbReference type="PANTHER" id="PTHR21060">
    <property type="entry name" value="ACETATE KINASE"/>
    <property type="match status" value="1"/>
</dbReference>
<keyword evidence="6" id="KW-0963">Cytoplasm</keyword>
<evidence type="ECO:0000256" key="7">
    <source>
        <dbReference type="RuleBase" id="RU003835"/>
    </source>
</evidence>
<organism evidence="8 9">
    <name type="scientific">Erysipelothrix rhusiopathiae ATCC 19414</name>
    <dbReference type="NCBI Taxonomy" id="525280"/>
    <lineage>
        <taxon>Bacteria</taxon>
        <taxon>Bacillati</taxon>
        <taxon>Bacillota</taxon>
        <taxon>Erysipelotrichia</taxon>
        <taxon>Erysipelotrichales</taxon>
        <taxon>Erysipelotrichaceae</taxon>
        <taxon>Erysipelothrix</taxon>
    </lineage>
</organism>
<keyword evidence="9" id="KW-1185">Reference proteome</keyword>
<comment type="subunit">
    <text evidence="6">Homodimer.</text>
</comment>
<dbReference type="AlphaFoldDB" id="E7FV72"/>
<feature type="binding site" evidence="6">
    <location>
        <position position="23"/>
    </location>
    <ligand>
        <name>ATP</name>
        <dbReference type="ChEBI" id="CHEBI:30616"/>
    </ligand>
</feature>
<dbReference type="NCBIfam" id="TIGR00016">
    <property type="entry name" value="ackA"/>
    <property type="match status" value="1"/>
</dbReference>
<keyword evidence="4 6" id="KW-0418">Kinase</keyword>
<dbReference type="Proteomes" id="UP000003028">
    <property type="component" value="Unassembled WGS sequence"/>
</dbReference>
<dbReference type="InterPro" id="IPR004372">
    <property type="entry name" value="Ac/propionate_kinase"/>
</dbReference>
<feature type="binding site" evidence="6">
    <location>
        <begin position="289"/>
        <end position="291"/>
    </location>
    <ligand>
        <name>ATP</name>
        <dbReference type="ChEBI" id="CHEBI:30616"/>
    </ligand>
</feature>
<evidence type="ECO:0000313" key="9">
    <source>
        <dbReference type="Proteomes" id="UP000003028"/>
    </source>
</evidence>
<keyword evidence="5 6" id="KW-0067">ATP-binding</keyword>
<sequence length="408" mass="44586">MISIEEEIMSKVLAVNAGSSSLKFQLLEMPEAEVLTSGIVERIGLNDGIITFKYSDQKDTNTLDIPDHHVAVDLVLKGLVEKNIVSDLSEIVAAGHRVVHGGEYFQGSAVCDEVSVAQVEELADLAPLHNPANLIGYRAFKEALPNATHIFAFDTAFHQTMPEEVFMYALPYEYYSDLAVRRYGAHGISHEYVAQRTAELMGKKVEDVNLITLHLGNGASISAVKGGKCVNTSMGFTPLAGLMMGTRTGDLDPAIVTYLMRKLDITAVEVLDIFNKKSGMAGISGISSDARDIENGIDEGNERAILTRKMYAQRVLEYVGAYALQLGHVDGLVFTAGLGENDTGTREAILDVLQPGLKLDYDRELNNKTRGKEVKLSTDASSMDIWVCPTNEELVIATDAYRIHNEQN</sequence>
<feature type="site" description="Transition state stabilizer" evidence="6">
    <location>
        <position position="247"/>
    </location>
</feature>
<dbReference type="PROSITE" id="PS01076">
    <property type="entry name" value="ACETATE_KINASE_2"/>
    <property type="match status" value="1"/>
</dbReference>
<dbReference type="Pfam" id="PF00871">
    <property type="entry name" value="Acetate_kinase"/>
    <property type="match status" value="1"/>
</dbReference>
<feature type="binding site" evidence="6">
    <location>
        <position position="97"/>
    </location>
    <ligand>
        <name>substrate</name>
    </ligand>
</feature>
<evidence type="ECO:0000256" key="5">
    <source>
        <dbReference type="ARBA" id="ARBA00022840"/>
    </source>
</evidence>
<evidence type="ECO:0000256" key="2">
    <source>
        <dbReference type="ARBA" id="ARBA00022679"/>
    </source>
</evidence>
<evidence type="ECO:0000256" key="3">
    <source>
        <dbReference type="ARBA" id="ARBA00022741"/>
    </source>
</evidence>
<dbReference type="GO" id="GO:0000287">
    <property type="term" value="F:magnesium ion binding"/>
    <property type="evidence" value="ECO:0007669"/>
    <property type="project" value="UniProtKB-UniRule"/>
</dbReference>
<dbReference type="EMBL" id="ACLK02000001">
    <property type="protein sequence ID" value="EFY09667.1"/>
    <property type="molecule type" value="Genomic_DNA"/>
</dbReference>
<dbReference type="STRING" id="1648.A2I91_04905"/>
<dbReference type="CDD" id="cd24010">
    <property type="entry name" value="ASKHA_NBD_AcK_PK"/>
    <property type="match status" value="1"/>
</dbReference>
<feature type="active site" description="Proton donor/acceptor" evidence="6">
    <location>
        <position position="154"/>
    </location>
</feature>
<dbReference type="HAMAP" id="MF_00020">
    <property type="entry name" value="Acetate_kinase"/>
    <property type="match status" value="1"/>
</dbReference>
<name>E7FV72_ERYRH</name>
<keyword evidence="3 6" id="KW-0547">Nucleotide-binding</keyword>
<dbReference type="GO" id="GO:0005524">
    <property type="term" value="F:ATP binding"/>
    <property type="evidence" value="ECO:0007669"/>
    <property type="project" value="UniProtKB-KW"/>
</dbReference>
<reference evidence="8" key="1">
    <citation type="submission" date="2011-01" db="EMBL/GenBank/DDBJ databases">
        <authorList>
            <person name="Muzny D."/>
            <person name="Qin X."/>
            <person name="Buhay C."/>
            <person name="Dugan-Rocha S."/>
            <person name="Ding Y."/>
            <person name="Chen G."/>
            <person name="Hawes A."/>
            <person name="Holder M."/>
            <person name="Jhangiani S."/>
            <person name="Johnson A."/>
            <person name="Khan Z."/>
            <person name="Li Z."/>
            <person name="Liu W."/>
            <person name="Liu X."/>
            <person name="Perez L."/>
            <person name="Shen H."/>
            <person name="Wang Q."/>
            <person name="Watt J."/>
            <person name="Xi L."/>
            <person name="Xin Y."/>
            <person name="Zhou J."/>
            <person name="Deng J."/>
            <person name="Jiang H."/>
            <person name="Liu Y."/>
            <person name="Qu J."/>
            <person name="Song X.-Z."/>
            <person name="Zhang L."/>
            <person name="Villasana D."/>
            <person name="Johnson A."/>
            <person name="Liu J."/>
            <person name="Liyanage D."/>
            <person name="Lorensuhewa L."/>
            <person name="Robinson T."/>
            <person name="Song A."/>
            <person name="Song B.-B."/>
            <person name="Dinh H."/>
            <person name="Thornton R."/>
            <person name="Coyle M."/>
            <person name="Francisco L."/>
            <person name="Jackson L."/>
            <person name="Javaid M."/>
            <person name="Korchina V."/>
            <person name="Kovar C."/>
            <person name="Mata R."/>
            <person name="Mathew T."/>
            <person name="Ngo R."/>
            <person name="Nguyen L."/>
            <person name="Nguyen N."/>
            <person name="Okwuonu G."/>
            <person name="Ongeri F."/>
            <person name="Pham C."/>
            <person name="Simmons D."/>
            <person name="Wilczek-Boney K."/>
            <person name="Hale W."/>
            <person name="Jakkamsetti A."/>
            <person name="Pham P."/>
            <person name="Ruth R."/>
            <person name="San Lucas F."/>
            <person name="Warren J."/>
            <person name="Zhang J."/>
            <person name="Zhao Z."/>
            <person name="Zhou C."/>
            <person name="Zhu D."/>
            <person name="Lee S."/>
            <person name="Bess C."/>
            <person name="Blankenburg K."/>
            <person name="Forbes L."/>
            <person name="Fu Q."/>
            <person name="Gubbala S."/>
            <person name="Hirani K."/>
            <person name="Jayaseelan J.C."/>
            <person name="Lara F."/>
            <person name="Munidasa M."/>
            <person name="Palculict T."/>
            <person name="Patil S."/>
            <person name="Pu L.-L."/>
            <person name="Saada N."/>
            <person name="Tang L."/>
            <person name="Weissenberger G."/>
            <person name="Zhu Y."/>
            <person name="Hemphill L."/>
            <person name="Shang Y."/>
            <person name="Youmans B."/>
            <person name="Ayvaz T."/>
            <person name="Ross M."/>
            <person name="Santibanez J."/>
            <person name="Aqrawi P."/>
            <person name="Gross S."/>
            <person name="Joshi V."/>
            <person name="Fowler G."/>
            <person name="Nazareth L."/>
            <person name="Reid J."/>
            <person name="Worley K."/>
            <person name="Petrosino J."/>
            <person name="Highlander S."/>
            <person name="Gibbs R."/>
        </authorList>
    </citation>
    <scope>NUCLEOTIDE SEQUENCE [LARGE SCALE GENOMIC DNA]</scope>
    <source>
        <strain evidence="8">ATCC 19414</strain>
    </source>
</reference>
<proteinExistence type="inferred from homology"/>
<dbReference type="GO" id="GO:0005737">
    <property type="term" value="C:cytoplasm"/>
    <property type="evidence" value="ECO:0007669"/>
    <property type="project" value="UniProtKB-SubCell"/>
</dbReference>
<dbReference type="EC" id="2.7.2.1" evidence="6"/>
<dbReference type="InterPro" id="IPR043129">
    <property type="entry name" value="ATPase_NBD"/>
</dbReference>
<evidence type="ECO:0000313" key="8">
    <source>
        <dbReference type="EMBL" id="EFY09667.1"/>
    </source>
</evidence>
<dbReference type="PANTHER" id="PTHR21060:SF15">
    <property type="entry name" value="ACETATE KINASE-RELATED"/>
    <property type="match status" value="1"/>
</dbReference>
<dbReference type="GO" id="GO:0008776">
    <property type="term" value="F:acetate kinase activity"/>
    <property type="evidence" value="ECO:0007669"/>
    <property type="project" value="UniProtKB-UniRule"/>
</dbReference>
<comment type="catalytic activity">
    <reaction evidence="6">
        <text>acetate + ATP = acetyl phosphate + ADP</text>
        <dbReference type="Rhea" id="RHEA:11352"/>
        <dbReference type="ChEBI" id="CHEBI:22191"/>
        <dbReference type="ChEBI" id="CHEBI:30089"/>
        <dbReference type="ChEBI" id="CHEBI:30616"/>
        <dbReference type="ChEBI" id="CHEBI:456216"/>
        <dbReference type="EC" id="2.7.2.1"/>
    </reaction>
</comment>
<protein>
    <recommendedName>
        <fullName evidence="6">Acetate kinase</fullName>
        <ecNumber evidence="6">2.7.2.1</ecNumber>
    </recommendedName>
    <alternativeName>
        <fullName evidence="6">Acetokinase</fullName>
    </alternativeName>
</protein>
<comment type="similarity">
    <text evidence="1 6 7">Belongs to the acetokinase family.</text>
</comment>
<evidence type="ECO:0000256" key="6">
    <source>
        <dbReference type="HAMAP-Rule" id="MF_00020"/>
    </source>
</evidence>
<dbReference type="PROSITE" id="PS01075">
    <property type="entry name" value="ACETATE_KINASE_1"/>
    <property type="match status" value="1"/>
</dbReference>
<comment type="pathway">
    <text evidence="6">Metabolic intermediate biosynthesis; acetyl-CoA biosynthesis; acetyl-CoA from acetate: step 1/2.</text>
</comment>
<gene>
    <name evidence="6 8" type="primary">ackA</name>
    <name evidence="8" type="ORF">HMPREF0357_10462</name>
</gene>
<dbReference type="Gene3D" id="3.30.420.40">
    <property type="match status" value="2"/>
</dbReference>
<feature type="site" description="Transition state stabilizer" evidence="6">
    <location>
        <position position="186"/>
    </location>
</feature>
<keyword evidence="2 6" id="KW-0808">Transferase</keyword>
<dbReference type="PIRSF" id="PIRSF000722">
    <property type="entry name" value="Acetate_prop_kin"/>
    <property type="match status" value="1"/>
</dbReference>
<feature type="binding site" evidence="6">
    <location>
        <position position="392"/>
    </location>
    <ligand>
        <name>Mg(2+)</name>
        <dbReference type="ChEBI" id="CHEBI:18420"/>
    </ligand>
</feature>
<comment type="function">
    <text evidence="6">Catalyzes the formation of acetyl phosphate from acetate and ATP. Can also catalyze the reverse reaction.</text>
</comment>
<keyword evidence="6" id="KW-0460">Magnesium</keyword>
<comment type="caution">
    <text evidence="8">The sequence shown here is derived from an EMBL/GenBank/DDBJ whole genome shotgun (WGS) entry which is preliminary data.</text>
</comment>
<evidence type="ECO:0000256" key="1">
    <source>
        <dbReference type="ARBA" id="ARBA00008748"/>
    </source>
</evidence>
<feature type="binding site" evidence="6">
    <location>
        <begin position="214"/>
        <end position="218"/>
    </location>
    <ligand>
        <name>ATP</name>
        <dbReference type="ChEBI" id="CHEBI:30616"/>
    </ligand>
</feature>
<feature type="binding site" evidence="6">
    <location>
        <begin position="337"/>
        <end position="341"/>
    </location>
    <ligand>
        <name>ATP</name>
        <dbReference type="ChEBI" id="CHEBI:30616"/>
    </ligand>
</feature>
<accession>E7FV72</accession>
<dbReference type="GO" id="GO:0006085">
    <property type="term" value="P:acetyl-CoA biosynthetic process"/>
    <property type="evidence" value="ECO:0007669"/>
    <property type="project" value="UniProtKB-UniRule"/>
</dbReference>